<sequence length="74" mass="8425">MGRQKVGRFIIRTAHHHFPVLSVRLDASQKNAYNQIIPLAIGYRRNIRGWYIEGSLGAMINQSTSVFNDPAQEN</sequence>
<gene>
    <name evidence="1" type="ORF">MM239_19955</name>
</gene>
<keyword evidence="2" id="KW-1185">Reference proteome</keyword>
<dbReference type="Proteomes" id="UP001165489">
    <property type="component" value="Unassembled WGS sequence"/>
</dbReference>
<organism evidence="1 2">
    <name type="scientific">Belliella filtrata</name>
    <dbReference type="NCBI Taxonomy" id="2923435"/>
    <lineage>
        <taxon>Bacteria</taxon>
        <taxon>Pseudomonadati</taxon>
        <taxon>Bacteroidota</taxon>
        <taxon>Cytophagia</taxon>
        <taxon>Cytophagales</taxon>
        <taxon>Cyclobacteriaceae</taxon>
        <taxon>Belliella</taxon>
    </lineage>
</organism>
<reference evidence="1" key="1">
    <citation type="submission" date="2022-03" db="EMBL/GenBank/DDBJ databases">
        <title>De novo assembled genomes of Belliella spp. (Cyclobacteriaceae) strains.</title>
        <authorList>
            <person name="Szabo A."/>
            <person name="Korponai K."/>
            <person name="Felfoldi T."/>
        </authorList>
    </citation>
    <scope>NUCLEOTIDE SEQUENCE</scope>
    <source>
        <strain evidence="1">DSM 111904</strain>
    </source>
</reference>
<evidence type="ECO:0000313" key="2">
    <source>
        <dbReference type="Proteomes" id="UP001165489"/>
    </source>
</evidence>
<name>A0ABS9V5H2_9BACT</name>
<dbReference type="EMBL" id="JAKZGP010000098">
    <property type="protein sequence ID" value="MCH7411671.1"/>
    <property type="molecule type" value="Genomic_DNA"/>
</dbReference>
<proteinExistence type="predicted"/>
<protein>
    <submittedName>
        <fullName evidence="1">Uncharacterized protein</fullName>
    </submittedName>
</protein>
<comment type="caution">
    <text evidence="1">The sequence shown here is derived from an EMBL/GenBank/DDBJ whole genome shotgun (WGS) entry which is preliminary data.</text>
</comment>
<evidence type="ECO:0000313" key="1">
    <source>
        <dbReference type="EMBL" id="MCH7411671.1"/>
    </source>
</evidence>
<dbReference type="RefSeq" id="WP_241350100.1">
    <property type="nucleotide sequence ID" value="NZ_JAKZGP010000098.1"/>
</dbReference>
<accession>A0ABS9V5H2</accession>